<dbReference type="InterPro" id="IPR036426">
    <property type="entry name" value="Bulb-type_lectin_dom_sf"/>
</dbReference>
<dbReference type="PIRSF" id="PIRSF000641">
    <property type="entry name" value="SRK"/>
    <property type="match status" value="1"/>
</dbReference>
<name>A0A2I0B169_9ASPA</name>
<dbReference type="PROSITE" id="PS50011">
    <property type="entry name" value="PROTEIN_KINASE_DOM"/>
    <property type="match status" value="1"/>
</dbReference>
<keyword evidence="12 17" id="KW-1133">Transmembrane helix</keyword>
<dbReference type="AlphaFoldDB" id="A0A2I0B169"/>
<dbReference type="GO" id="GO:0005179">
    <property type="term" value="F:hormone activity"/>
    <property type="evidence" value="ECO:0007669"/>
    <property type="project" value="UniProtKB-KW"/>
</dbReference>
<dbReference type="Gene3D" id="2.90.10.10">
    <property type="entry name" value="Bulb-type lectin domain"/>
    <property type="match status" value="2"/>
</dbReference>
<dbReference type="SMART" id="SM00220">
    <property type="entry name" value="S_TKc"/>
    <property type="match status" value="1"/>
</dbReference>
<feature type="transmembrane region" description="Helical" evidence="17">
    <location>
        <begin position="506"/>
        <end position="534"/>
    </location>
</feature>
<protein>
    <submittedName>
        <fullName evidence="21">G-type lectin S-receptor-like serine/threonine-protein kinase RLK1</fullName>
        <ecNumber evidence="21">2.7.11.1</ecNumber>
    </submittedName>
</protein>
<gene>
    <name evidence="21" type="primary">RLK1</name>
    <name evidence="21" type="ORF">AXF42_Ash018826</name>
</gene>
<dbReference type="Pfam" id="PF05498">
    <property type="entry name" value="RALF"/>
    <property type="match status" value="1"/>
</dbReference>
<evidence type="ECO:0000256" key="11">
    <source>
        <dbReference type="ARBA" id="ARBA00022840"/>
    </source>
</evidence>
<feature type="chain" id="PRO_5014113763" evidence="18">
    <location>
        <begin position="25"/>
        <end position="876"/>
    </location>
</feature>
<dbReference type="InterPro" id="IPR000719">
    <property type="entry name" value="Prot_kinase_dom"/>
</dbReference>
<feature type="domain" description="Protein kinase" evidence="19">
    <location>
        <begin position="571"/>
        <end position="860"/>
    </location>
</feature>
<proteinExistence type="inferred from homology"/>
<evidence type="ECO:0000256" key="12">
    <source>
        <dbReference type="ARBA" id="ARBA00022989"/>
    </source>
</evidence>
<keyword evidence="21" id="KW-0675">Receptor</keyword>
<evidence type="ECO:0000256" key="9">
    <source>
        <dbReference type="ARBA" id="ARBA00022741"/>
    </source>
</evidence>
<evidence type="ECO:0000313" key="21">
    <source>
        <dbReference type="EMBL" id="PKA61538.1"/>
    </source>
</evidence>
<evidence type="ECO:0000256" key="2">
    <source>
        <dbReference type="ARBA" id="ARBA00009178"/>
    </source>
</evidence>
<evidence type="ECO:0000256" key="8">
    <source>
        <dbReference type="ARBA" id="ARBA00022734"/>
    </source>
</evidence>
<dbReference type="InterPro" id="IPR051343">
    <property type="entry name" value="G-type_lectin_kinases/EP1-like"/>
</dbReference>
<keyword evidence="13 17" id="KW-0472">Membrane</keyword>
<dbReference type="Gene3D" id="1.10.510.10">
    <property type="entry name" value="Transferase(Phosphotransferase) domain 1"/>
    <property type="match status" value="1"/>
</dbReference>
<keyword evidence="11 16" id="KW-0067">ATP-binding</keyword>
<comment type="similarity">
    <text evidence="2">Belongs to the plant rapid alkalinization factor (RALF) family.</text>
</comment>
<evidence type="ECO:0000259" key="20">
    <source>
        <dbReference type="PROSITE" id="PS50948"/>
    </source>
</evidence>
<dbReference type="SUPFAM" id="SSF51110">
    <property type="entry name" value="alpha-D-mannose-specific plant lectins"/>
    <property type="match status" value="1"/>
</dbReference>
<dbReference type="InterPro" id="IPR024171">
    <property type="entry name" value="SRK-like_kinase"/>
</dbReference>
<dbReference type="GO" id="GO:0005524">
    <property type="term" value="F:ATP binding"/>
    <property type="evidence" value="ECO:0007669"/>
    <property type="project" value="UniProtKB-UniRule"/>
</dbReference>
<dbReference type="PANTHER" id="PTHR47976:SF27">
    <property type="entry name" value="RECEPTOR-LIKE SERINE_THREONINE-PROTEIN KINASE"/>
    <property type="match status" value="1"/>
</dbReference>
<feature type="domain" description="Apple" evidence="20">
    <location>
        <begin position="406"/>
        <end position="488"/>
    </location>
</feature>
<keyword evidence="7 18" id="KW-0732">Signal</keyword>
<dbReference type="PANTHER" id="PTHR47976">
    <property type="entry name" value="G-TYPE LECTIN S-RECEPTOR-LIKE SERINE/THREONINE-PROTEIN KINASE SD2-5"/>
    <property type="match status" value="1"/>
</dbReference>
<reference evidence="21 22" key="1">
    <citation type="journal article" date="2017" name="Nature">
        <title>The Apostasia genome and the evolution of orchids.</title>
        <authorList>
            <person name="Zhang G.Q."/>
            <person name="Liu K.W."/>
            <person name="Li Z."/>
            <person name="Lohaus R."/>
            <person name="Hsiao Y.Y."/>
            <person name="Niu S.C."/>
            <person name="Wang J.Y."/>
            <person name="Lin Y.C."/>
            <person name="Xu Q."/>
            <person name="Chen L.J."/>
            <person name="Yoshida K."/>
            <person name="Fujiwara S."/>
            <person name="Wang Z.W."/>
            <person name="Zhang Y.Q."/>
            <person name="Mitsuda N."/>
            <person name="Wang M."/>
            <person name="Liu G.H."/>
            <person name="Pecoraro L."/>
            <person name="Huang H.X."/>
            <person name="Xiao X.J."/>
            <person name="Lin M."/>
            <person name="Wu X.Y."/>
            <person name="Wu W.L."/>
            <person name="Chen Y.Y."/>
            <person name="Chang S.B."/>
            <person name="Sakamoto S."/>
            <person name="Ohme-Takagi M."/>
            <person name="Yagi M."/>
            <person name="Zeng S.J."/>
            <person name="Shen C.Y."/>
            <person name="Yeh C.M."/>
            <person name="Luo Y.B."/>
            <person name="Tsai W.C."/>
            <person name="Van de Peer Y."/>
            <person name="Liu Z.J."/>
        </authorList>
    </citation>
    <scope>NUCLEOTIDE SEQUENCE [LARGE SCALE GENOMIC DNA]</scope>
    <source>
        <strain evidence="22">cv. Shenzhen</strain>
        <tissue evidence="21">Stem</tissue>
    </source>
</reference>
<dbReference type="InterPro" id="IPR017441">
    <property type="entry name" value="Protein_kinase_ATP_BS"/>
</dbReference>
<keyword evidence="15" id="KW-0325">Glycoprotein</keyword>
<feature type="signal peptide" evidence="18">
    <location>
        <begin position="1"/>
        <end position="24"/>
    </location>
</feature>
<dbReference type="InterPro" id="IPR011009">
    <property type="entry name" value="Kinase-like_dom_sf"/>
</dbReference>
<evidence type="ECO:0000256" key="10">
    <source>
        <dbReference type="ARBA" id="ARBA00022777"/>
    </source>
</evidence>
<keyword evidence="8 21" id="KW-0430">Lectin</keyword>
<evidence type="ECO:0000256" key="13">
    <source>
        <dbReference type="ARBA" id="ARBA00023136"/>
    </source>
</evidence>
<evidence type="ECO:0000256" key="7">
    <source>
        <dbReference type="ARBA" id="ARBA00022729"/>
    </source>
</evidence>
<sequence length="876" mass="95987">MSIKSHPSLFAVVLLLGVFLSVEAQSQKSDLNSTINSRDIAVGSSLTAAGTSSWLSPSGRFSFGFYRAGKGLFSAGIQLIVSPDKTVVVWTWRDLHPFPRDAFLNFTGTGIFLTPSHGSTPSLLNFSSKATSAAMLDNGNFVVYSSNSSVLSSISNVSYIGTGPLPREAVPCSRRGASYYNCRPAASSNPYTRRCSSVFGCRSSPAPDSNSSSSNIVWRSFDYPTDTIMGSQFLPCGYNLSSNATDSSQSSPGTNILSMQCDGNLVFYSPSSPDPIWASGTSGEFYRSLILDESGRLYLSSPDGNDKSLSGYESESIPDSKIYWATLGPDNIFRLQALDLRKNLTMVVNEVPYYKDLCQSKDVCGVNSYCLLANSKPECRCVPGSAFIDPENQFAGCQRSYLSPSCRLRSFFDLSMKPMEHMGGLFEQAYSVVSITNRDNCSKACNDDCDCDAALFNDNGRCAKLKLPLASGRIDDSDPSVAFFKVAAAASNNRTGTARRIKKVRVAAVVASVAVTAIVWLLVIAAGAGAYWFLFGRLRVRWSTWELALTQEIAPRYFSYEEIVNGIEGKNRTKQEIGKGSHGTVYKAALPIGGKMADVAVKELCRKDGEGEKDFQAEMRIIGRAHHVNIVRLLGFCHEQSKRLLVYEYMFRGSLADHIFTNRAAQWPRWEEHRMKILLDVARGIHYLHSECETKIIHRDIKPENILIAEDWTAKITDFGIARLLANGPAATEATTEGGTAGYVPPECAGEGGVNGMLAGEVLTEKVDVYSYGVVVLETMCGRRNREVNLCELARKRDGAKMVGEMVMGKMKGDMVKGKKGVDLREVIERVVKLGILCVQTDPMARPEMEKVVMMLEEAVDMLDPPATGEWTEMEY</sequence>
<dbReference type="InterPro" id="IPR003609">
    <property type="entry name" value="Pan_app"/>
</dbReference>
<dbReference type="SUPFAM" id="SSF56112">
    <property type="entry name" value="Protein kinase-like (PK-like)"/>
    <property type="match status" value="1"/>
</dbReference>
<keyword evidence="9 16" id="KW-0547">Nucleotide-binding</keyword>
<dbReference type="GO" id="GO:0016020">
    <property type="term" value="C:membrane"/>
    <property type="evidence" value="ECO:0007669"/>
    <property type="project" value="UniProtKB-SubCell"/>
</dbReference>
<accession>A0A2I0B169</accession>
<evidence type="ECO:0000256" key="4">
    <source>
        <dbReference type="ARBA" id="ARBA00022679"/>
    </source>
</evidence>
<evidence type="ECO:0000256" key="16">
    <source>
        <dbReference type="PROSITE-ProRule" id="PRU10141"/>
    </source>
</evidence>
<comment type="subcellular location">
    <subcellularLocation>
        <location evidence="1">Membrane</location>
        <topology evidence="1">Single-pass membrane protein</topology>
    </subcellularLocation>
</comment>
<keyword evidence="6" id="KW-0372">Hormone</keyword>
<evidence type="ECO:0000256" key="3">
    <source>
        <dbReference type="ARBA" id="ARBA00022536"/>
    </source>
</evidence>
<evidence type="ECO:0000256" key="1">
    <source>
        <dbReference type="ARBA" id="ARBA00004167"/>
    </source>
</evidence>
<keyword evidence="5 17" id="KW-0812">Transmembrane</keyword>
<keyword evidence="14" id="KW-1015">Disulfide bond</keyword>
<dbReference type="Pfam" id="PF00069">
    <property type="entry name" value="Pkinase"/>
    <property type="match status" value="1"/>
</dbReference>
<feature type="binding site" evidence="16">
    <location>
        <position position="602"/>
    </location>
    <ligand>
        <name>ATP</name>
        <dbReference type="ChEBI" id="CHEBI:30616"/>
    </ligand>
</feature>
<keyword evidence="3" id="KW-0245">EGF-like domain</keyword>
<dbReference type="OrthoDB" id="1668230at2759"/>
<evidence type="ECO:0000259" key="19">
    <source>
        <dbReference type="PROSITE" id="PS50011"/>
    </source>
</evidence>
<dbReference type="GO" id="GO:0030246">
    <property type="term" value="F:carbohydrate binding"/>
    <property type="evidence" value="ECO:0007669"/>
    <property type="project" value="UniProtKB-KW"/>
</dbReference>
<dbReference type="Proteomes" id="UP000236161">
    <property type="component" value="Unassembled WGS sequence"/>
</dbReference>
<dbReference type="EMBL" id="KZ451929">
    <property type="protein sequence ID" value="PKA61538.1"/>
    <property type="molecule type" value="Genomic_DNA"/>
</dbReference>
<evidence type="ECO:0000256" key="14">
    <source>
        <dbReference type="ARBA" id="ARBA00023157"/>
    </source>
</evidence>
<dbReference type="Gene3D" id="3.30.200.20">
    <property type="entry name" value="Phosphorylase Kinase, domain 1"/>
    <property type="match status" value="1"/>
</dbReference>
<evidence type="ECO:0000256" key="6">
    <source>
        <dbReference type="ARBA" id="ARBA00022702"/>
    </source>
</evidence>
<dbReference type="InterPro" id="IPR008271">
    <property type="entry name" value="Ser/Thr_kinase_AS"/>
</dbReference>
<dbReference type="PROSITE" id="PS00108">
    <property type="entry name" value="PROTEIN_KINASE_ST"/>
    <property type="match status" value="1"/>
</dbReference>
<keyword evidence="4 21" id="KW-0808">Transferase</keyword>
<dbReference type="PROSITE" id="PS50948">
    <property type="entry name" value="PAN"/>
    <property type="match status" value="1"/>
</dbReference>
<dbReference type="STRING" id="1088818.A0A2I0B169"/>
<keyword evidence="10 21" id="KW-0418">Kinase</keyword>
<keyword evidence="22" id="KW-1185">Reference proteome</keyword>
<dbReference type="PROSITE" id="PS00107">
    <property type="entry name" value="PROTEIN_KINASE_ATP"/>
    <property type="match status" value="1"/>
</dbReference>
<evidence type="ECO:0000256" key="17">
    <source>
        <dbReference type="SAM" id="Phobius"/>
    </source>
</evidence>
<evidence type="ECO:0000256" key="15">
    <source>
        <dbReference type="ARBA" id="ARBA00023180"/>
    </source>
</evidence>
<evidence type="ECO:0000256" key="18">
    <source>
        <dbReference type="SAM" id="SignalP"/>
    </source>
</evidence>
<evidence type="ECO:0000313" key="22">
    <source>
        <dbReference type="Proteomes" id="UP000236161"/>
    </source>
</evidence>
<dbReference type="InterPro" id="IPR008801">
    <property type="entry name" value="RALF"/>
</dbReference>
<dbReference type="EC" id="2.7.11.1" evidence="21"/>
<dbReference type="GO" id="GO:0004674">
    <property type="term" value="F:protein serine/threonine kinase activity"/>
    <property type="evidence" value="ECO:0007669"/>
    <property type="project" value="UniProtKB-KW"/>
</dbReference>
<evidence type="ECO:0000256" key="5">
    <source>
        <dbReference type="ARBA" id="ARBA00022692"/>
    </source>
</evidence>
<organism evidence="21 22">
    <name type="scientific">Apostasia shenzhenica</name>
    <dbReference type="NCBI Taxonomy" id="1088818"/>
    <lineage>
        <taxon>Eukaryota</taxon>
        <taxon>Viridiplantae</taxon>
        <taxon>Streptophyta</taxon>
        <taxon>Embryophyta</taxon>
        <taxon>Tracheophyta</taxon>
        <taxon>Spermatophyta</taxon>
        <taxon>Magnoliopsida</taxon>
        <taxon>Liliopsida</taxon>
        <taxon>Asparagales</taxon>
        <taxon>Orchidaceae</taxon>
        <taxon>Apostasioideae</taxon>
        <taxon>Apostasia</taxon>
    </lineage>
</organism>